<sequence>MEITFQMIQIIVILLSILLPIAAILFVAWAIMKMYFKMKKEHEK</sequence>
<dbReference type="RefSeq" id="WP_367779634.1">
    <property type="nucleotide sequence ID" value="NZ_JBFMIA010000007.1"/>
</dbReference>
<evidence type="ECO:0000256" key="1">
    <source>
        <dbReference type="SAM" id="Phobius"/>
    </source>
</evidence>
<reference evidence="2 3" key="1">
    <citation type="journal article" date="1979" name="Int. J. Syst. Evol. Microbiol.">
        <title>Bacillus globisporus subsp. marinus subsp. nov.</title>
        <authorList>
            <person name="Liu H."/>
        </authorList>
    </citation>
    <scope>NUCLEOTIDE SEQUENCE [LARGE SCALE GENOMIC DNA]</scope>
    <source>
        <strain evidence="2 3">DSM 1297</strain>
    </source>
</reference>
<keyword evidence="1" id="KW-1133">Transmembrane helix</keyword>
<feature type="transmembrane region" description="Helical" evidence="1">
    <location>
        <begin position="6"/>
        <end position="31"/>
    </location>
</feature>
<evidence type="ECO:0000313" key="2">
    <source>
        <dbReference type="EMBL" id="MEW9502147.1"/>
    </source>
</evidence>
<dbReference type="Proteomes" id="UP001556040">
    <property type="component" value="Unassembled WGS sequence"/>
</dbReference>
<keyword evidence="3" id="KW-1185">Reference proteome</keyword>
<proteinExistence type="predicted"/>
<comment type="caution">
    <text evidence="2">The sequence shown here is derived from an EMBL/GenBank/DDBJ whole genome shotgun (WGS) entry which is preliminary data.</text>
</comment>
<protein>
    <submittedName>
        <fullName evidence="2">Uncharacterized protein</fullName>
    </submittedName>
</protein>
<evidence type="ECO:0000313" key="3">
    <source>
        <dbReference type="Proteomes" id="UP001556040"/>
    </source>
</evidence>
<gene>
    <name evidence="2" type="ORF">AB1471_10095</name>
</gene>
<keyword evidence="1" id="KW-0812">Transmembrane</keyword>
<dbReference type="EMBL" id="JBFMIA010000007">
    <property type="protein sequence ID" value="MEW9502147.1"/>
    <property type="molecule type" value="Genomic_DNA"/>
</dbReference>
<accession>A0ABV3Q465</accession>
<keyword evidence="1" id="KW-0472">Membrane</keyword>
<organism evidence="2 3">
    <name type="scientific">Jeotgalibacillus marinus</name>
    <dbReference type="NCBI Taxonomy" id="86667"/>
    <lineage>
        <taxon>Bacteria</taxon>
        <taxon>Bacillati</taxon>
        <taxon>Bacillota</taxon>
        <taxon>Bacilli</taxon>
        <taxon>Bacillales</taxon>
        <taxon>Caryophanaceae</taxon>
        <taxon>Jeotgalibacillus</taxon>
    </lineage>
</organism>
<name>A0ABV3Q465_9BACL</name>